<proteinExistence type="predicted"/>
<reference evidence="2" key="1">
    <citation type="submission" date="2021-01" db="EMBL/GenBank/DDBJ databases">
        <authorList>
            <person name="Corre E."/>
            <person name="Pelletier E."/>
            <person name="Niang G."/>
            <person name="Scheremetjew M."/>
            <person name="Finn R."/>
            <person name="Kale V."/>
            <person name="Holt S."/>
            <person name="Cochrane G."/>
            <person name="Meng A."/>
            <person name="Brown T."/>
            <person name="Cohen L."/>
        </authorList>
    </citation>
    <scope>NUCLEOTIDE SEQUENCE</scope>
    <source>
        <strain evidence="2">CCAP 1951/1</strain>
    </source>
</reference>
<sequence>MPSARRESGANLISNPDAARTIGGHVDELVVLAQTDADLNMACVKFQMEHAASKASFDGTGEREHLLATLCRMVDLATKISTVVLHRAIGAATPKSTSPVSPRPDEMPPPGSTAFAAAAAEAPGMAGPASSVDDLMAGGELCTERDATLMQHCCRVAALAFLVSEEMRPLLQQHALDSGLLAVVRGSLCIPRHVELRCFAEGFKTEHMNVLSNFTFGSRSVCDAVAADEPFVLAIMGATRIDEENPGLVEWAEFTLRNVCGMSPAAADVIKNQKPITKPAYMPGSPSAGAGQAVKA</sequence>
<accession>A0A7S1PMH7</accession>
<protein>
    <recommendedName>
        <fullName evidence="1">Ataxin-10 domain-containing protein</fullName>
    </recommendedName>
</protein>
<dbReference type="InterPro" id="IPR019156">
    <property type="entry name" value="Ataxin-10_domain"/>
</dbReference>
<dbReference type="Pfam" id="PF09759">
    <property type="entry name" value="Atx10homo_assoc"/>
    <property type="match status" value="1"/>
</dbReference>
<gene>
    <name evidence="2" type="ORF">NDES1114_LOCUS735</name>
</gene>
<dbReference type="AlphaFoldDB" id="A0A7S1PMH7"/>
<evidence type="ECO:0000313" key="2">
    <source>
        <dbReference type="EMBL" id="CAD9088981.1"/>
    </source>
</evidence>
<feature type="domain" description="Ataxin-10" evidence="1">
    <location>
        <begin position="203"/>
        <end position="275"/>
    </location>
</feature>
<dbReference type="EMBL" id="HBGF01001054">
    <property type="protein sequence ID" value="CAD9088981.1"/>
    <property type="molecule type" value="Transcribed_RNA"/>
</dbReference>
<evidence type="ECO:0000259" key="1">
    <source>
        <dbReference type="Pfam" id="PF09759"/>
    </source>
</evidence>
<organism evidence="2">
    <name type="scientific">Neobodo designis</name>
    <name type="common">Flagellated protozoan</name>
    <name type="synonym">Bodo designis</name>
    <dbReference type="NCBI Taxonomy" id="312471"/>
    <lineage>
        <taxon>Eukaryota</taxon>
        <taxon>Discoba</taxon>
        <taxon>Euglenozoa</taxon>
        <taxon>Kinetoplastea</taxon>
        <taxon>Metakinetoplastina</taxon>
        <taxon>Neobodonida</taxon>
        <taxon>Neobodo</taxon>
    </lineage>
</organism>
<name>A0A7S1PMH7_NEODS</name>